<name>A0A927R6V6_9ACTN</name>
<accession>A0A927R6V6</accession>
<organism evidence="1 2">
    <name type="scientific">Actinopolymorpha pittospori</name>
    <dbReference type="NCBI Taxonomy" id="648752"/>
    <lineage>
        <taxon>Bacteria</taxon>
        <taxon>Bacillati</taxon>
        <taxon>Actinomycetota</taxon>
        <taxon>Actinomycetes</taxon>
        <taxon>Propionibacteriales</taxon>
        <taxon>Actinopolymorphaceae</taxon>
        <taxon>Actinopolymorpha</taxon>
    </lineage>
</organism>
<comment type="caution">
    <text evidence="1">The sequence shown here is derived from an EMBL/GenBank/DDBJ whole genome shotgun (WGS) entry which is preliminary data.</text>
</comment>
<dbReference type="RefSeq" id="WP_345482979.1">
    <property type="nucleotide sequence ID" value="NZ_BAABJL010000154.1"/>
</dbReference>
<protein>
    <submittedName>
        <fullName evidence="1">Uncharacterized protein</fullName>
    </submittedName>
</protein>
<reference evidence="1" key="1">
    <citation type="submission" date="2020-10" db="EMBL/GenBank/DDBJ databases">
        <title>Sequencing the genomes of 1000 actinobacteria strains.</title>
        <authorList>
            <person name="Klenk H.-P."/>
        </authorList>
    </citation>
    <scope>NUCLEOTIDE SEQUENCE</scope>
    <source>
        <strain evidence="1">DSM 45354</strain>
    </source>
</reference>
<dbReference type="EMBL" id="JADBEM010000001">
    <property type="protein sequence ID" value="MBE1603544.1"/>
    <property type="molecule type" value="Genomic_DNA"/>
</dbReference>
<dbReference type="Proteomes" id="UP000638648">
    <property type="component" value="Unassembled WGS sequence"/>
</dbReference>
<proteinExistence type="predicted"/>
<dbReference type="AlphaFoldDB" id="A0A927R6V6"/>
<evidence type="ECO:0000313" key="2">
    <source>
        <dbReference type="Proteomes" id="UP000638648"/>
    </source>
</evidence>
<sequence length="77" mass="8532">MQELHEATRERERPHAQMRTATAQLLQEPADAHLGDAVATAMIKELASRVCYAAALKGVGWPVPDHLLIEAPEEHRP</sequence>
<evidence type="ECO:0000313" key="1">
    <source>
        <dbReference type="EMBL" id="MBE1603544.1"/>
    </source>
</evidence>
<keyword evidence="2" id="KW-1185">Reference proteome</keyword>
<gene>
    <name evidence="1" type="ORF">HEB94_000392</name>
</gene>